<dbReference type="AlphaFoldDB" id="A0A563VWC8"/>
<evidence type="ECO:0008006" key="4">
    <source>
        <dbReference type="Google" id="ProtNLM"/>
    </source>
</evidence>
<dbReference type="Proteomes" id="UP000320055">
    <property type="component" value="Unassembled WGS sequence"/>
</dbReference>
<keyword evidence="1" id="KW-0732">Signal</keyword>
<feature type="chain" id="PRO_5021959098" description="PEP-CTERM sorting domain-containing protein" evidence="1">
    <location>
        <begin position="29"/>
        <end position="210"/>
    </location>
</feature>
<accession>A0A563VWC8</accession>
<organism evidence="2 3">
    <name type="scientific">Hyella patelloides LEGE 07179</name>
    <dbReference type="NCBI Taxonomy" id="945734"/>
    <lineage>
        <taxon>Bacteria</taxon>
        <taxon>Bacillati</taxon>
        <taxon>Cyanobacteriota</taxon>
        <taxon>Cyanophyceae</taxon>
        <taxon>Pleurocapsales</taxon>
        <taxon>Hyellaceae</taxon>
        <taxon>Hyella</taxon>
    </lineage>
</organism>
<dbReference type="EMBL" id="CAACVJ010000299">
    <property type="protein sequence ID" value="VEP15759.1"/>
    <property type="molecule type" value="Genomic_DNA"/>
</dbReference>
<protein>
    <recommendedName>
        <fullName evidence="4">PEP-CTERM sorting domain-containing protein</fullName>
    </recommendedName>
</protein>
<dbReference type="RefSeq" id="WP_144874563.1">
    <property type="nucleotide sequence ID" value="NZ_LR214104.1"/>
</dbReference>
<evidence type="ECO:0000313" key="3">
    <source>
        <dbReference type="Proteomes" id="UP000320055"/>
    </source>
</evidence>
<sequence length="210" mass="22423">MKNTVTTLVTTTTIGLICAVNSPQSAQATTLIYNLGGGNANSTALTPFTYTPVDLNEPILTVTGAEAGVSTNVRRRSDGLGVVGTGNKAGQVDGEGELFESLLLSFDQPVRIESASFTRLQNNDGFALSIDGDEVVSLNSRLNNNNPFDFSSLGNRKGLNFEFTVAQENDDYRLESVTVETVPETTPVLPLLGFGLVSLLFNYKPHKLSS</sequence>
<feature type="signal peptide" evidence="1">
    <location>
        <begin position="1"/>
        <end position="28"/>
    </location>
</feature>
<evidence type="ECO:0000313" key="2">
    <source>
        <dbReference type="EMBL" id="VEP15759.1"/>
    </source>
</evidence>
<keyword evidence="3" id="KW-1185">Reference proteome</keyword>
<gene>
    <name evidence="2" type="ORF">H1P_3680001</name>
</gene>
<proteinExistence type="predicted"/>
<name>A0A563VWC8_9CYAN</name>
<reference evidence="2 3" key="1">
    <citation type="submission" date="2019-01" db="EMBL/GenBank/DDBJ databases">
        <authorList>
            <person name="Brito A."/>
        </authorList>
    </citation>
    <scope>NUCLEOTIDE SEQUENCE [LARGE SCALE GENOMIC DNA]</scope>
    <source>
        <strain evidence="2">1</strain>
    </source>
</reference>
<evidence type="ECO:0000256" key="1">
    <source>
        <dbReference type="SAM" id="SignalP"/>
    </source>
</evidence>
<dbReference type="OrthoDB" id="490896at2"/>